<evidence type="ECO:0000256" key="1">
    <source>
        <dbReference type="ARBA" id="ARBA00022729"/>
    </source>
</evidence>
<keyword evidence="2" id="KW-1015">Disulfide bond</keyword>
<dbReference type="PANTHER" id="PTHR45080:SF8">
    <property type="entry name" value="IG-LIKE DOMAIN-CONTAINING PROTEIN"/>
    <property type="match status" value="1"/>
</dbReference>
<feature type="domain" description="Ig-like" evidence="4">
    <location>
        <begin position="299"/>
        <end position="408"/>
    </location>
</feature>
<dbReference type="InterPro" id="IPR003598">
    <property type="entry name" value="Ig_sub2"/>
</dbReference>
<dbReference type="Gene3D" id="2.60.40.10">
    <property type="entry name" value="Immunoglobulins"/>
    <property type="match status" value="2"/>
</dbReference>
<evidence type="ECO:0000259" key="4">
    <source>
        <dbReference type="PROSITE" id="PS50835"/>
    </source>
</evidence>
<evidence type="ECO:0000313" key="5">
    <source>
        <dbReference type="Proteomes" id="UP000095280"/>
    </source>
</evidence>
<keyword evidence="1" id="KW-0732">Signal</keyword>
<feature type="region of interest" description="Disordered" evidence="3">
    <location>
        <begin position="244"/>
        <end position="279"/>
    </location>
</feature>
<accession>A0A1I8F2P2</accession>
<protein>
    <submittedName>
        <fullName evidence="6">Ig-like domain-containing protein</fullName>
    </submittedName>
</protein>
<evidence type="ECO:0000256" key="2">
    <source>
        <dbReference type="ARBA" id="ARBA00023157"/>
    </source>
</evidence>
<keyword evidence="5" id="KW-1185">Reference proteome</keyword>
<feature type="domain" description="Ig-like" evidence="4">
    <location>
        <begin position="510"/>
        <end position="583"/>
    </location>
</feature>
<dbReference type="PANTHER" id="PTHR45080">
    <property type="entry name" value="CONTACTIN 5"/>
    <property type="match status" value="1"/>
</dbReference>
<dbReference type="SMART" id="SM00408">
    <property type="entry name" value="IGc2"/>
    <property type="match status" value="2"/>
</dbReference>
<evidence type="ECO:0000256" key="3">
    <source>
        <dbReference type="SAM" id="MobiDB-lite"/>
    </source>
</evidence>
<name>A0A1I8F2P2_9PLAT</name>
<dbReference type="GO" id="GO:0005886">
    <property type="term" value="C:plasma membrane"/>
    <property type="evidence" value="ECO:0007669"/>
    <property type="project" value="TreeGrafter"/>
</dbReference>
<dbReference type="Proteomes" id="UP000095280">
    <property type="component" value="Unplaced"/>
</dbReference>
<dbReference type="InterPro" id="IPR013783">
    <property type="entry name" value="Ig-like_fold"/>
</dbReference>
<reference evidence="6" key="1">
    <citation type="submission" date="2016-11" db="UniProtKB">
        <authorList>
            <consortium name="WormBaseParasite"/>
        </authorList>
    </citation>
    <scope>IDENTIFICATION</scope>
</reference>
<dbReference type="PROSITE" id="PS50835">
    <property type="entry name" value="IG_LIKE"/>
    <property type="match status" value="2"/>
</dbReference>
<dbReference type="InterPro" id="IPR050958">
    <property type="entry name" value="Cell_Adh-Cytoskel_Orgn"/>
</dbReference>
<dbReference type="GO" id="GO:0007156">
    <property type="term" value="P:homophilic cell adhesion via plasma membrane adhesion molecules"/>
    <property type="evidence" value="ECO:0007669"/>
    <property type="project" value="TreeGrafter"/>
</dbReference>
<organism evidence="5 6">
    <name type="scientific">Macrostomum lignano</name>
    <dbReference type="NCBI Taxonomy" id="282301"/>
    <lineage>
        <taxon>Eukaryota</taxon>
        <taxon>Metazoa</taxon>
        <taxon>Spiralia</taxon>
        <taxon>Lophotrochozoa</taxon>
        <taxon>Platyhelminthes</taxon>
        <taxon>Rhabditophora</taxon>
        <taxon>Macrostomorpha</taxon>
        <taxon>Macrostomida</taxon>
        <taxon>Macrostomidae</taxon>
        <taxon>Macrostomum</taxon>
    </lineage>
</organism>
<dbReference type="InterPro" id="IPR036179">
    <property type="entry name" value="Ig-like_dom_sf"/>
</dbReference>
<proteinExistence type="predicted"/>
<dbReference type="InterPro" id="IPR007110">
    <property type="entry name" value="Ig-like_dom"/>
</dbReference>
<dbReference type="SUPFAM" id="SSF48726">
    <property type="entry name" value="Immunoglobulin"/>
    <property type="match status" value="2"/>
</dbReference>
<sequence>VNPIVSVRQLQPVRPPRQGESVRLLCNVEASEEPQQRLTDPPTCPTLSLQPVDQSLYAIVGRELAIRNLSYATLGLYHCYAEMQPGDKLFSREPRPVLPEGQSLSTPRVSSADEAAASDLVELKAEFPASFAVTWYRFTDIGLEPSKEPIAATDPNVQRVGNNLLLRAGSWRRFATRMNLLGGRVTFGYFFMCHGSTWQQNGWATIGAPAFRAGQFRAPAVPSSNRPSRQRFCSARLPETSLVTRSLRTPPPPAGRRCPRRLERTPAESPWQADGSLSNSRLSAGRASAQLHLLVSTPPLLSKVNQTIAANESSGALHRLPAAGRLRQPPPATEFSWYRLDPGGGNPSLVATSGTAGADSSGSSHTAAAAQQASVHAENGRLIIHNLSVDASGQYVCLGRHPPDKEFARNTSGTVRLRSSRRCGLCPNLANTVFVELKTQHVIDCPWSGLEQPSIAWYRLYPNGRRRRLPTSPGDSHQALLHRGGRRRCSTLISSEPHGDPGAPRCGCNCRASGSPPPLISWTLRRPAQERGRHLRPHELGRCERQPEGRCCSRNGSLLINRMSQMDAGNYHCLGWHAIQSRP</sequence>
<dbReference type="WBParaSite" id="maker-unitig_13703-snap-gene-0.2-mRNA-1">
    <property type="protein sequence ID" value="maker-unitig_13703-snap-gene-0.2-mRNA-1"/>
    <property type="gene ID" value="maker-unitig_13703-snap-gene-0.2"/>
</dbReference>
<evidence type="ECO:0000313" key="6">
    <source>
        <dbReference type="WBParaSite" id="maker-unitig_13703-snap-gene-0.2-mRNA-1"/>
    </source>
</evidence>
<dbReference type="AlphaFoldDB" id="A0A1I8F2P2"/>